<evidence type="ECO:0000313" key="2">
    <source>
        <dbReference type="EMBL" id="CAE6518107.1"/>
    </source>
</evidence>
<feature type="compositionally biased region" description="Low complexity" evidence="1">
    <location>
        <begin position="453"/>
        <end position="468"/>
    </location>
</feature>
<comment type="caution">
    <text evidence="2">The sequence shown here is derived from an EMBL/GenBank/DDBJ whole genome shotgun (WGS) entry which is preliminary data.</text>
</comment>
<feature type="compositionally biased region" description="Acidic residues" evidence="1">
    <location>
        <begin position="469"/>
        <end position="478"/>
    </location>
</feature>
<dbReference type="EMBL" id="CAJMWZ010006196">
    <property type="protein sequence ID" value="CAE6518107.1"/>
    <property type="molecule type" value="Genomic_DNA"/>
</dbReference>
<reference evidence="2" key="1">
    <citation type="submission" date="2021-01" db="EMBL/GenBank/DDBJ databases">
        <authorList>
            <person name="Kaushik A."/>
        </authorList>
    </citation>
    <scope>NUCLEOTIDE SEQUENCE</scope>
    <source>
        <strain evidence="2">Type strain: AG8-Rh-89/</strain>
    </source>
</reference>
<dbReference type="InterPro" id="IPR012337">
    <property type="entry name" value="RNaseH-like_sf"/>
</dbReference>
<organism evidence="2 3">
    <name type="scientific">Rhizoctonia solani</name>
    <dbReference type="NCBI Taxonomy" id="456999"/>
    <lineage>
        <taxon>Eukaryota</taxon>
        <taxon>Fungi</taxon>
        <taxon>Dikarya</taxon>
        <taxon>Basidiomycota</taxon>
        <taxon>Agaricomycotina</taxon>
        <taxon>Agaricomycetes</taxon>
        <taxon>Cantharellales</taxon>
        <taxon>Ceratobasidiaceae</taxon>
        <taxon>Rhizoctonia</taxon>
    </lineage>
</organism>
<evidence type="ECO:0000256" key="1">
    <source>
        <dbReference type="SAM" id="MobiDB-lite"/>
    </source>
</evidence>
<dbReference type="SUPFAM" id="SSF53098">
    <property type="entry name" value="Ribonuclease H-like"/>
    <property type="match status" value="1"/>
</dbReference>
<evidence type="ECO:0008006" key="4">
    <source>
        <dbReference type="Google" id="ProtNLM"/>
    </source>
</evidence>
<accession>A0A8H3D8Z8</accession>
<feature type="region of interest" description="Disordered" evidence="1">
    <location>
        <begin position="448"/>
        <end position="481"/>
    </location>
</feature>
<sequence>MRLAVNGKLATGISDGWKSMKKSLLAGMINVDYKAYTVKVVDISALPKTTENHLKVVKSIIEFCESNLSIKIIGWVSDAGGDSCAMRVRLGKECPDLILLDCWAHQIELIVGDVFKTKSDLVAAGADAQLVIKWFLSHSRAFALIQNQQTQAGGRPHSYVLPSHVRWTSHYLSIQSLLDDQGPLQATVALYRNELEQIGSREPERAAHVLNTISHTDFFIELTELAAYLRPLAIALNVAQAADTRIDHVAVTLGNLYRLFNTTGIDPLVCDAVLGSIQRRWGKTDQDMLISAVFLNPYLRARLFNPNNSAFCANGLYTTVKRVYERIFKVVPNSGFFEAYLSYYHWRGEFSPEAWHLEEHATLYRNEGKSVNTVAVWLAVVHPGSTNTGVSQLVELAVRVHSVVANSAGVERLFSEMGHIQGLKRRNRLHYDKVHDLATVRMDLKRQTSSGWAGSQGESEVASGSVSEASDDEGDEDTTPVNLKVLAARLANATV</sequence>
<gene>
    <name evidence="2" type="ORF">RDB_LOCUS114693</name>
</gene>
<proteinExistence type="predicted"/>
<dbReference type="AlphaFoldDB" id="A0A8H3D8Z8"/>
<protein>
    <recommendedName>
        <fullName evidence="4">DUF659 domain-containing protein</fullName>
    </recommendedName>
</protein>
<feature type="non-terminal residue" evidence="2">
    <location>
        <position position="1"/>
    </location>
</feature>
<evidence type="ECO:0000313" key="3">
    <source>
        <dbReference type="Proteomes" id="UP000663850"/>
    </source>
</evidence>
<name>A0A8H3D8Z8_9AGAM</name>
<dbReference type="Proteomes" id="UP000663850">
    <property type="component" value="Unassembled WGS sequence"/>
</dbReference>